<feature type="region of interest" description="Disordered" evidence="1">
    <location>
        <begin position="1"/>
        <end position="24"/>
    </location>
</feature>
<reference evidence="2" key="1">
    <citation type="journal article" date="2025" name="Foods">
        <title>Unveiling the Microbial Signatures of Arabica Coffee Cherries: Insights into Ripeness Specific Diversity, Functional Traits, and Implications for Quality and Safety.</title>
        <authorList>
            <consortium name="RefSeq"/>
            <person name="Tenea G.N."/>
            <person name="Cifuentes V."/>
            <person name="Reyes P."/>
            <person name="Cevallos-Vallejos M."/>
        </authorList>
    </citation>
    <scope>NUCLEOTIDE SEQUENCE [LARGE SCALE GENOMIC DNA]</scope>
</reference>
<dbReference type="RefSeq" id="XP_027094676.1">
    <property type="nucleotide sequence ID" value="XM_027238875.2"/>
</dbReference>
<keyword evidence="2" id="KW-1185">Reference proteome</keyword>
<feature type="compositionally biased region" description="Basic and acidic residues" evidence="1">
    <location>
        <begin position="15"/>
        <end position="24"/>
    </location>
</feature>
<dbReference type="PANTHER" id="PTHR33872:SF2">
    <property type="entry name" value="DNA POLYMERASE EPSILON CATALYTIC SUBUNIT A"/>
    <property type="match status" value="1"/>
</dbReference>
<dbReference type="AlphaFoldDB" id="A0A6P6UWA3"/>
<dbReference type="GeneID" id="113714796"/>
<dbReference type="PANTHER" id="PTHR33872">
    <property type="entry name" value="DNA POLYMERASE EPSILON CATALYTIC SUBUNIT A"/>
    <property type="match status" value="1"/>
</dbReference>
<protein>
    <submittedName>
        <fullName evidence="3">Uncharacterized protein</fullName>
    </submittedName>
</protein>
<dbReference type="Proteomes" id="UP001652660">
    <property type="component" value="Chromosome 10c"/>
</dbReference>
<sequence>MGSLMAGWDSPVQDPKVEKLRRNSSLTREEIQAFWKSKKQKEEEHLRDISMLSPRSQENVFEDARMRNGRSDSLPAQDAKEEDLDPETASNLEKLILKHGWWISSNSAFLNEPPVIAGEGPRYKYASQFHVATMASSKTNNAPAPTGVGA</sequence>
<reference evidence="3" key="2">
    <citation type="submission" date="2025-08" db="UniProtKB">
        <authorList>
            <consortium name="RefSeq"/>
        </authorList>
    </citation>
    <scope>IDENTIFICATION</scope>
    <source>
        <tissue evidence="3">Leaves</tissue>
    </source>
</reference>
<gene>
    <name evidence="3" type="primary">LOC113714796</name>
</gene>
<accession>A0A6P6UWA3</accession>
<evidence type="ECO:0000256" key="1">
    <source>
        <dbReference type="SAM" id="MobiDB-lite"/>
    </source>
</evidence>
<dbReference type="OrthoDB" id="1858881at2759"/>
<evidence type="ECO:0000313" key="2">
    <source>
        <dbReference type="Proteomes" id="UP001652660"/>
    </source>
</evidence>
<name>A0A6P6UWA3_COFAR</name>
<evidence type="ECO:0000313" key="3">
    <source>
        <dbReference type="RefSeq" id="XP_027094676.1"/>
    </source>
</evidence>
<feature type="region of interest" description="Disordered" evidence="1">
    <location>
        <begin position="45"/>
        <end position="87"/>
    </location>
</feature>
<proteinExistence type="predicted"/>
<organism evidence="2 3">
    <name type="scientific">Coffea arabica</name>
    <name type="common">Arabian coffee</name>
    <dbReference type="NCBI Taxonomy" id="13443"/>
    <lineage>
        <taxon>Eukaryota</taxon>
        <taxon>Viridiplantae</taxon>
        <taxon>Streptophyta</taxon>
        <taxon>Embryophyta</taxon>
        <taxon>Tracheophyta</taxon>
        <taxon>Spermatophyta</taxon>
        <taxon>Magnoliopsida</taxon>
        <taxon>eudicotyledons</taxon>
        <taxon>Gunneridae</taxon>
        <taxon>Pentapetalae</taxon>
        <taxon>asterids</taxon>
        <taxon>lamiids</taxon>
        <taxon>Gentianales</taxon>
        <taxon>Rubiaceae</taxon>
        <taxon>Ixoroideae</taxon>
        <taxon>Gardenieae complex</taxon>
        <taxon>Bertiereae - Coffeeae clade</taxon>
        <taxon>Coffeeae</taxon>
        <taxon>Coffea</taxon>
    </lineage>
</organism>